<evidence type="ECO:0000256" key="1">
    <source>
        <dbReference type="SAM" id="Coils"/>
    </source>
</evidence>
<gene>
    <name evidence="3" type="ORF">V7S43_011616</name>
</gene>
<protein>
    <submittedName>
        <fullName evidence="3">Uncharacterized protein</fullName>
    </submittedName>
</protein>
<evidence type="ECO:0000256" key="2">
    <source>
        <dbReference type="SAM" id="MobiDB-lite"/>
    </source>
</evidence>
<feature type="coiled-coil region" evidence="1">
    <location>
        <begin position="453"/>
        <end position="521"/>
    </location>
</feature>
<dbReference type="PROSITE" id="PS50096">
    <property type="entry name" value="IQ"/>
    <property type="match status" value="1"/>
</dbReference>
<keyword evidence="1" id="KW-0175">Coiled coil</keyword>
<dbReference type="Proteomes" id="UP001632037">
    <property type="component" value="Unassembled WGS sequence"/>
</dbReference>
<proteinExistence type="predicted"/>
<feature type="compositionally biased region" description="Basic and acidic residues" evidence="2">
    <location>
        <begin position="842"/>
        <end position="852"/>
    </location>
</feature>
<keyword evidence="4" id="KW-1185">Reference proteome</keyword>
<reference evidence="3 4" key="1">
    <citation type="submission" date="2024-09" db="EMBL/GenBank/DDBJ databases">
        <title>Genome sequencing and assembly of Phytophthora oleae, isolate VK10A, causative agent of rot of olive drupes.</title>
        <authorList>
            <person name="Conti Taguali S."/>
            <person name="Riolo M."/>
            <person name="La Spada F."/>
            <person name="Cacciola S.O."/>
            <person name="Dionisio G."/>
        </authorList>
    </citation>
    <scope>NUCLEOTIDE SEQUENCE [LARGE SCALE GENOMIC DNA]</scope>
    <source>
        <strain evidence="3 4">VK10A</strain>
    </source>
</reference>
<sequence>MAASSQGDDEEEERRALERELAAELTALTAKDVEFDESLNGDASQSYGVVDWAGRNGGSEMDYVRLDLNKVLKQVATASDESQDLHGQTWELLLQSVERSDREFFQPCHENLSEIRLSILEVEASEHQVIDKVDKEETQLSLEPAETSQPEKTLLLNPVDECQGDIATVKLNTDTSDNSLQDTVEPQQLQPVDECEGDTTNAKLNADTTDNFLQATVIELAVEFPALNATEIPSFTEVDTQTIAKQSEDDDIMRKELRAIEKQHEARQLRRVKAQARYEKEQAEAAQLLLQLQEEFEIQERNAEIARREAQERSLMANEETFCQQFAAAEREAQECLLMSIADKESHHFSVELTRIQDAIDKEIIQMEIEDRAARNRMKMKMEWQRQEATAKFHFASILLELANYHENQRQMQAQQTKRERRECVEMRAEEAQTWRLIVELRALHERQERERIRVLMADEDNLASTVEELQRRQKREENCRVFMEEEENRTRLAWTFIENLKLVQKQNEERSRLAMRLEEELCRCAWKYLAELEAKEREIHRLQSLSNLSTGFQGLERIFRQHALITCVEKWVRWNEKNIEEENIRSATEFEAAMRIQIWHRSRRKRQQFDLEPLLILEDFSDEEQPQVEEEEIYADSSGNQEAALRLQSTFRGFHVRRKFTNAIALAQVVGEHEDGEFDAVDLDDLIQLPPELVDGWEDPVLPPSSVLSQRRYPMTETVERRVNLDNNDAGSLHAEELEVAKPVTFPAPNCPPKEKNLAATLWNKMKRVKQRQQHSQQERKRQQDPVYRVQKLLNGKSNGNNQSHARQPQQGSVKASTMVSWSSTSNAKKKPKVKLPSLVERLRKQTMAER</sequence>
<accession>A0ABD3FBX0</accession>
<name>A0ABD3FBX0_9STRA</name>
<evidence type="ECO:0000313" key="4">
    <source>
        <dbReference type="Proteomes" id="UP001632037"/>
    </source>
</evidence>
<feature type="coiled-coil region" evidence="1">
    <location>
        <begin position="266"/>
        <end position="313"/>
    </location>
</feature>
<dbReference type="EMBL" id="JBIMZQ010000028">
    <property type="protein sequence ID" value="KAL3663206.1"/>
    <property type="molecule type" value="Genomic_DNA"/>
</dbReference>
<feature type="compositionally biased region" description="Polar residues" evidence="2">
    <location>
        <begin position="797"/>
        <end position="828"/>
    </location>
</feature>
<organism evidence="3 4">
    <name type="scientific">Phytophthora oleae</name>
    <dbReference type="NCBI Taxonomy" id="2107226"/>
    <lineage>
        <taxon>Eukaryota</taxon>
        <taxon>Sar</taxon>
        <taxon>Stramenopiles</taxon>
        <taxon>Oomycota</taxon>
        <taxon>Peronosporomycetes</taxon>
        <taxon>Peronosporales</taxon>
        <taxon>Peronosporaceae</taxon>
        <taxon>Phytophthora</taxon>
    </lineage>
</organism>
<dbReference type="AlphaFoldDB" id="A0ABD3FBX0"/>
<evidence type="ECO:0000313" key="3">
    <source>
        <dbReference type="EMBL" id="KAL3663206.1"/>
    </source>
</evidence>
<dbReference type="Gene3D" id="1.20.5.190">
    <property type="match status" value="1"/>
</dbReference>
<comment type="caution">
    <text evidence="3">The sequence shown here is derived from an EMBL/GenBank/DDBJ whole genome shotgun (WGS) entry which is preliminary data.</text>
</comment>
<feature type="region of interest" description="Disordered" evidence="2">
    <location>
        <begin position="768"/>
        <end position="852"/>
    </location>
</feature>